<reference evidence="30" key="1">
    <citation type="submission" date="2018-06" db="EMBL/GenBank/DDBJ databases">
        <title>Genome assembly of Danube salmon.</title>
        <authorList>
            <person name="Macqueen D.J."/>
            <person name="Gundappa M.K."/>
        </authorList>
    </citation>
    <scope>NUCLEOTIDE SEQUENCE [LARGE SCALE GENOMIC DNA]</scope>
</reference>
<reference evidence="29" key="2">
    <citation type="submission" date="2025-08" db="UniProtKB">
        <authorList>
            <consortium name="Ensembl"/>
        </authorList>
    </citation>
    <scope>IDENTIFICATION</scope>
</reference>
<evidence type="ECO:0000256" key="3">
    <source>
        <dbReference type="ARBA" id="ARBA00004632"/>
    </source>
</evidence>
<evidence type="ECO:0000256" key="23">
    <source>
        <dbReference type="ARBA" id="ARBA00047734"/>
    </source>
</evidence>
<dbReference type="SUPFAM" id="SSF54637">
    <property type="entry name" value="Thioesterase/thiol ester dehydrase-isomerase"/>
    <property type="match status" value="1"/>
</dbReference>
<sequence>MTANVNINYRSPIPLGSTVLLTCSLDKKEGQKTFVSCQVTNTDGSKLHTEATGLFLSITMGHRRMMDRPAHRPTRRYKHTTSETALTA</sequence>
<evidence type="ECO:0000256" key="15">
    <source>
        <dbReference type="ARBA" id="ARBA00023273"/>
    </source>
</evidence>
<comment type="catalytic activity">
    <reaction evidence="22">
        <text>octanoyl-CoA + H2O = octanoate + CoA + H(+)</text>
        <dbReference type="Rhea" id="RHEA:30143"/>
        <dbReference type="ChEBI" id="CHEBI:15377"/>
        <dbReference type="ChEBI" id="CHEBI:15378"/>
        <dbReference type="ChEBI" id="CHEBI:25646"/>
        <dbReference type="ChEBI" id="CHEBI:57287"/>
        <dbReference type="ChEBI" id="CHEBI:57386"/>
    </reaction>
    <physiologicalReaction direction="left-to-right" evidence="22">
        <dbReference type="Rhea" id="RHEA:30144"/>
    </physiologicalReaction>
</comment>
<comment type="catalytic activity">
    <reaction evidence="16">
        <text>(5Z,8Z,11Z,14Z)-eicosatetraenoyl-CoA + H2O = (5Z,8Z,11Z,14Z)-eicosatetraenoate + CoA + H(+)</text>
        <dbReference type="Rhea" id="RHEA:40151"/>
        <dbReference type="ChEBI" id="CHEBI:15377"/>
        <dbReference type="ChEBI" id="CHEBI:15378"/>
        <dbReference type="ChEBI" id="CHEBI:32395"/>
        <dbReference type="ChEBI" id="CHEBI:57287"/>
        <dbReference type="ChEBI" id="CHEBI:57368"/>
    </reaction>
    <physiologicalReaction direction="left-to-right" evidence="16">
        <dbReference type="Rhea" id="RHEA:40152"/>
    </physiologicalReaction>
</comment>
<evidence type="ECO:0000256" key="11">
    <source>
        <dbReference type="ARBA" id="ARBA00022946"/>
    </source>
</evidence>
<evidence type="ECO:0000256" key="5">
    <source>
        <dbReference type="ARBA" id="ARBA00022475"/>
    </source>
</evidence>
<keyword evidence="7" id="KW-0053">Apoptosis</keyword>
<evidence type="ECO:0000256" key="13">
    <source>
        <dbReference type="ARBA" id="ARBA00023128"/>
    </source>
</evidence>
<keyword evidence="6" id="KW-0963">Cytoplasm</keyword>
<evidence type="ECO:0000256" key="9">
    <source>
        <dbReference type="ARBA" id="ARBA00022801"/>
    </source>
</evidence>
<evidence type="ECO:0000256" key="7">
    <source>
        <dbReference type="ARBA" id="ARBA00022703"/>
    </source>
</evidence>
<comment type="catalytic activity">
    <reaction evidence="26">
        <text>tetradecanoyl-CoA + H2O = tetradecanoate + CoA + H(+)</text>
        <dbReference type="Rhea" id="RHEA:40119"/>
        <dbReference type="ChEBI" id="CHEBI:15377"/>
        <dbReference type="ChEBI" id="CHEBI:15378"/>
        <dbReference type="ChEBI" id="CHEBI:30807"/>
        <dbReference type="ChEBI" id="CHEBI:57287"/>
        <dbReference type="ChEBI" id="CHEBI:57385"/>
    </reaction>
    <physiologicalReaction direction="left-to-right" evidence="26">
        <dbReference type="Rhea" id="RHEA:40120"/>
    </physiologicalReaction>
</comment>
<reference evidence="29" key="3">
    <citation type="submission" date="2025-09" db="UniProtKB">
        <authorList>
            <consortium name="Ensembl"/>
        </authorList>
    </citation>
    <scope>IDENTIFICATION</scope>
</reference>
<dbReference type="Proteomes" id="UP000314982">
    <property type="component" value="Unassembled WGS sequence"/>
</dbReference>
<dbReference type="PANTHER" id="PTHR12418:SF19">
    <property type="entry name" value="ACYL-COENZYME A THIOESTERASE THEM4"/>
    <property type="match status" value="1"/>
</dbReference>
<dbReference type="GO" id="GO:0032587">
    <property type="term" value="C:ruffle membrane"/>
    <property type="evidence" value="ECO:0007669"/>
    <property type="project" value="UniProtKB-SubCell"/>
</dbReference>
<evidence type="ECO:0000256" key="24">
    <source>
        <dbReference type="ARBA" id="ARBA00047969"/>
    </source>
</evidence>
<keyword evidence="14" id="KW-0472">Membrane</keyword>
<evidence type="ECO:0000256" key="22">
    <source>
        <dbReference type="ARBA" id="ARBA00047588"/>
    </source>
</evidence>
<dbReference type="InterPro" id="IPR006683">
    <property type="entry name" value="Thioestr_dom"/>
</dbReference>
<accession>A0A4W5RKN6</accession>
<dbReference type="STRING" id="62062.ENSHHUP00000086750"/>
<comment type="catalytic activity">
    <reaction evidence="24">
        <text>decanoyl-CoA + H2O = decanoate + CoA + H(+)</text>
        <dbReference type="Rhea" id="RHEA:40059"/>
        <dbReference type="ChEBI" id="CHEBI:15377"/>
        <dbReference type="ChEBI" id="CHEBI:15378"/>
        <dbReference type="ChEBI" id="CHEBI:27689"/>
        <dbReference type="ChEBI" id="CHEBI:57287"/>
        <dbReference type="ChEBI" id="CHEBI:61430"/>
    </reaction>
    <physiologicalReaction direction="left-to-right" evidence="24">
        <dbReference type="Rhea" id="RHEA:40060"/>
    </physiologicalReaction>
</comment>
<evidence type="ECO:0000256" key="19">
    <source>
        <dbReference type="ARBA" id="ARBA00038848"/>
    </source>
</evidence>
<dbReference type="Ensembl" id="ENSHHUT00000089462.1">
    <property type="protein sequence ID" value="ENSHHUP00000086750.1"/>
    <property type="gene ID" value="ENSHHUG00000050197.1"/>
</dbReference>
<comment type="subcellular location">
    <subcellularLocation>
        <location evidence="3">Cell projection</location>
        <location evidence="3">Ruffle membrane</location>
    </subcellularLocation>
    <subcellularLocation>
        <location evidence="1">Cytoplasm</location>
    </subcellularLocation>
    <subcellularLocation>
        <location evidence="4">Mitochondrion inner membrane</location>
        <topology evidence="4">Peripheral membrane protein</topology>
    </subcellularLocation>
    <subcellularLocation>
        <location evidence="2">Mitochondrion intermembrane space</location>
    </subcellularLocation>
</comment>
<evidence type="ECO:0000256" key="17">
    <source>
        <dbReference type="ARBA" id="ARBA00037002"/>
    </source>
</evidence>
<evidence type="ECO:0000256" key="6">
    <source>
        <dbReference type="ARBA" id="ARBA00022490"/>
    </source>
</evidence>
<evidence type="ECO:0000256" key="4">
    <source>
        <dbReference type="ARBA" id="ARBA00004637"/>
    </source>
</evidence>
<keyword evidence="5" id="KW-1003">Cell membrane</keyword>
<evidence type="ECO:0000256" key="20">
    <source>
        <dbReference type="ARBA" id="ARBA00040123"/>
    </source>
</evidence>
<evidence type="ECO:0000256" key="16">
    <source>
        <dbReference type="ARBA" id="ARBA00035852"/>
    </source>
</evidence>
<dbReference type="InterPro" id="IPR029069">
    <property type="entry name" value="HotDog_dom_sf"/>
</dbReference>
<evidence type="ECO:0000256" key="25">
    <source>
        <dbReference type="ARBA" id="ARBA00048074"/>
    </source>
</evidence>
<comment type="catalytic activity">
    <reaction evidence="23">
        <text>hexadecanoyl-CoA + H2O = hexadecanoate + CoA + H(+)</text>
        <dbReference type="Rhea" id="RHEA:16645"/>
        <dbReference type="ChEBI" id="CHEBI:7896"/>
        <dbReference type="ChEBI" id="CHEBI:15377"/>
        <dbReference type="ChEBI" id="CHEBI:15378"/>
        <dbReference type="ChEBI" id="CHEBI:57287"/>
        <dbReference type="ChEBI" id="CHEBI:57379"/>
        <dbReference type="EC" id="3.1.2.2"/>
    </reaction>
    <physiologicalReaction direction="left-to-right" evidence="23">
        <dbReference type="Rhea" id="RHEA:16646"/>
    </physiologicalReaction>
</comment>
<evidence type="ECO:0000259" key="28">
    <source>
        <dbReference type="Pfam" id="PF03061"/>
    </source>
</evidence>
<organism evidence="29 30">
    <name type="scientific">Hucho hucho</name>
    <name type="common">huchen</name>
    <dbReference type="NCBI Taxonomy" id="62062"/>
    <lineage>
        <taxon>Eukaryota</taxon>
        <taxon>Metazoa</taxon>
        <taxon>Chordata</taxon>
        <taxon>Craniata</taxon>
        <taxon>Vertebrata</taxon>
        <taxon>Euteleostomi</taxon>
        <taxon>Actinopterygii</taxon>
        <taxon>Neopterygii</taxon>
        <taxon>Teleostei</taxon>
        <taxon>Protacanthopterygii</taxon>
        <taxon>Salmoniformes</taxon>
        <taxon>Salmonidae</taxon>
        <taxon>Salmoninae</taxon>
        <taxon>Hucho</taxon>
    </lineage>
</organism>
<dbReference type="PANTHER" id="PTHR12418">
    <property type="entry name" value="ACYL-COENZYME A THIOESTERASE THEM4"/>
    <property type="match status" value="1"/>
</dbReference>
<evidence type="ECO:0000313" key="29">
    <source>
        <dbReference type="Ensembl" id="ENSHHUP00000086750.1"/>
    </source>
</evidence>
<dbReference type="GO" id="GO:0005758">
    <property type="term" value="C:mitochondrial intermembrane space"/>
    <property type="evidence" value="ECO:0007669"/>
    <property type="project" value="UniProtKB-SubCell"/>
</dbReference>
<protein>
    <recommendedName>
        <fullName evidence="20">Acyl-coenzyme A thioesterase THEM4</fullName>
        <ecNumber evidence="19">3.1.2.2</ecNumber>
    </recommendedName>
    <alternativeName>
        <fullName evidence="21">Thioesterase superfamily member 4</fullName>
    </alternativeName>
</protein>
<comment type="catalytic activity">
    <reaction evidence="25">
        <text>dodecanoyl-CoA + H2O = dodecanoate + CoA + H(+)</text>
        <dbReference type="Rhea" id="RHEA:30135"/>
        <dbReference type="ChEBI" id="CHEBI:15377"/>
        <dbReference type="ChEBI" id="CHEBI:15378"/>
        <dbReference type="ChEBI" id="CHEBI:18262"/>
        <dbReference type="ChEBI" id="CHEBI:57287"/>
        <dbReference type="ChEBI" id="CHEBI:57375"/>
    </reaction>
    <physiologicalReaction direction="left-to-right" evidence="25">
        <dbReference type="Rhea" id="RHEA:30136"/>
    </physiologicalReaction>
</comment>
<evidence type="ECO:0000256" key="27">
    <source>
        <dbReference type="SAM" id="MobiDB-lite"/>
    </source>
</evidence>
<keyword evidence="11" id="KW-0809">Transit peptide</keyword>
<evidence type="ECO:0000256" key="10">
    <source>
        <dbReference type="ARBA" id="ARBA00022832"/>
    </source>
</evidence>
<comment type="similarity">
    <text evidence="18">Belongs to the THEM4/THEM5 thioesterase family.</text>
</comment>
<dbReference type="GeneTree" id="ENSGT00940000182089"/>
<evidence type="ECO:0000256" key="14">
    <source>
        <dbReference type="ARBA" id="ARBA00023136"/>
    </source>
</evidence>
<name>A0A4W5RKN6_9TELE</name>
<proteinExistence type="inferred from homology"/>
<dbReference type="InterPro" id="IPR052365">
    <property type="entry name" value="THEM4/THEM5_acyl-CoA_thioest"/>
</dbReference>
<keyword evidence="13" id="KW-0496">Mitochondrion</keyword>
<evidence type="ECO:0000256" key="8">
    <source>
        <dbReference type="ARBA" id="ARBA00022792"/>
    </source>
</evidence>
<feature type="domain" description="Thioesterase" evidence="28">
    <location>
        <begin position="2"/>
        <end position="46"/>
    </location>
</feature>
<evidence type="ECO:0000256" key="2">
    <source>
        <dbReference type="ARBA" id="ARBA00004569"/>
    </source>
</evidence>
<dbReference type="Pfam" id="PF03061">
    <property type="entry name" value="4HBT"/>
    <property type="match status" value="1"/>
</dbReference>
<keyword evidence="9" id="KW-0378">Hydrolase</keyword>
<evidence type="ECO:0000256" key="12">
    <source>
        <dbReference type="ARBA" id="ARBA00023098"/>
    </source>
</evidence>
<dbReference type="GO" id="GO:0006915">
    <property type="term" value="P:apoptotic process"/>
    <property type="evidence" value="ECO:0007669"/>
    <property type="project" value="UniProtKB-KW"/>
</dbReference>
<keyword evidence="8" id="KW-0999">Mitochondrion inner membrane</keyword>
<keyword evidence="15" id="KW-0966">Cell projection</keyword>
<comment type="catalytic activity">
    <reaction evidence="17">
        <text>(9Z)-octadecenoyl-CoA + H2O = (9Z)-octadecenoate + CoA + H(+)</text>
        <dbReference type="Rhea" id="RHEA:40139"/>
        <dbReference type="ChEBI" id="CHEBI:15377"/>
        <dbReference type="ChEBI" id="CHEBI:15378"/>
        <dbReference type="ChEBI" id="CHEBI:30823"/>
        <dbReference type="ChEBI" id="CHEBI:57287"/>
        <dbReference type="ChEBI" id="CHEBI:57387"/>
    </reaction>
    <physiologicalReaction direction="left-to-right" evidence="17">
        <dbReference type="Rhea" id="RHEA:40140"/>
    </physiologicalReaction>
</comment>
<keyword evidence="30" id="KW-1185">Reference proteome</keyword>
<dbReference type="GO" id="GO:0006631">
    <property type="term" value="P:fatty acid metabolic process"/>
    <property type="evidence" value="ECO:0007669"/>
    <property type="project" value="UniProtKB-KW"/>
</dbReference>
<dbReference type="GO" id="GO:0016787">
    <property type="term" value="F:hydrolase activity"/>
    <property type="evidence" value="ECO:0007669"/>
    <property type="project" value="UniProtKB-KW"/>
</dbReference>
<dbReference type="EC" id="3.1.2.2" evidence="19"/>
<dbReference type="AlphaFoldDB" id="A0A4W5RKN6"/>
<evidence type="ECO:0000313" key="30">
    <source>
        <dbReference type="Proteomes" id="UP000314982"/>
    </source>
</evidence>
<evidence type="ECO:0000256" key="26">
    <source>
        <dbReference type="ARBA" id="ARBA00048180"/>
    </source>
</evidence>
<dbReference type="Gene3D" id="3.10.129.10">
    <property type="entry name" value="Hotdog Thioesterase"/>
    <property type="match status" value="1"/>
</dbReference>
<evidence type="ECO:0000256" key="1">
    <source>
        <dbReference type="ARBA" id="ARBA00004496"/>
    </source>
</evidence>
<dbReference type="GO" id="GO:0005743">
    <property type="term" value="C:mitochondrial inner membrane"/>
    <property type="evidence" value="ECO:0007669"/>
    <property type="project" value="UniProtKB-SubCell"/>
</dbReference>
<keyword evidence="12" id="KW-0443">Lipid metabolism</keyword>
<feature type="region of interest" description="Disordered" evidence="27">
    <location>
        <begin position="63"/>
        <end position="88"/>
    </location>
</feature>
<evidence type="ECO:0000256" key="21">
    <source>
        <dbReference type="ARBA" id="ARBA00043210"/>
    </source>
</evidence>
<keyword evidence="10" id="KW-0276">Fatty acid metabolism</keyword>
<evidence type="ECO:0000256" key="18">
    <source>
        <dbReference type="ARBA" id="ARBA00038456"/>
    </source>
</evidence>